<reference evidence="1" key="1">
    <citation type="journal article" date="2018" name="Genome Biol.">
        <title>SKESA: strategic k-mer extension for scrupulous assemblies.</title>
        <authorList>
            <person name="Souvorov A."/>
            <person name="Agarwala R."/>
            <person name="Lipman D.J."/>
        </authorList>
    </citation>
    <scope>NUCLEOTIDE SEQUENCE</scope>
    <source>
        <strain evidence="1">R404</strain>
    </source>
</reference>
<dbReference type="Proteomes" id="UP000856143">
    <property type="component" value="Unassembled WGS sequence"/>
</dbReference>
<sequence>MNTLNSTASSSQQSGKLALEAGFDLPLQPLRSQRGWYIGTFSDDDNVFGPVSRESVEYFSSAESAAQALQSGTWTQRCGL</sequence>
<reference evidence="1" key="2">
    <citation type="submission" date="2020-11" db="EMBL/GenBank/DDBJ databases">
        <authorList>
            <consortium name="NCBI Pathogen Detection Project"/>
        </authorList>
    </citation>
    <scope>NUCLEOTIDE SEQUENCE</scope>
    <source>
        <strain evidence="1">R404</strain>
    </source>
</reference>
<gene>
    <name evidence="1" type="ORF">I8Y21_004518</name>
</gene>
<evidence type="ECO:0000313" key="2">
    <source>
        <dbReference type="Proteomes" id="UP000856143"/>
    </source>
</evidence>
<organism evidence="1 2">
    <name type="scientific">Klebsiella oxytoca</name>
    <dbReference type="NCBI Taxonomy" id="571"/>
    <lineage>
        <taxon>Bacteria</taxon>
        <taxon>Pseudomonadati</taxon>
        <taxon>Pseudomonadota</taxon>
        <taxon>Gammaproteobacteria</taxon>
        <taxon>Enterobacterales</taxon>
        <taxon>Enterobacteriaceae</taxon>
        <taxon>Klebsiella/Raoultella group</taxon>
        <taxon>Klebsiella</taxon>
    </lineage>
</organism>
<proteinExistence type="predicted"/>
<protein>
    <submittedName>
        <fullName evidence="1">Uncharacterized protein</fullName>
    </submittedName>
</protein>
<accession>A0AAN5RFK4</accession>
<comment type="caution">
    <text evidence="1">The sequence shown here is derived from an EMBL/GenBank/DDBJ whole genome shotgun (WGS) entry which is preliminary data.</text>
</comment>
<dbReference type="AlphaFoldDB" id="A0AAN5RFK4"/>
<name>A0AAN5RFK4_KLEOX</name>
<evidence type="ECO:0000313" key="1">
    <source>
        <dbReference type="EMBL" id="HAT1683762.1"/>
    </source>
</evidence>
<dbReference type="EMBL" id="DACSEO010000073">
    <property type="protein sequence ID" value="HAT1683762.1"/>
    <property type="molecule type" value="Genomic_DNA"/>
</dbReference>